<evidence type="ECO:0000256" key="6">
    <source>
        <dbReference type="SAM" id="MobiDB-lite"/>
    </source>
</evidence>
<feature type="compositionally biased region" description="Polar residues" evidence="6">
    <location>
        <begin position="478"/>
        <end position="502"/>
    </location>
</feature>
<evidence type="ECO:0000256" key="2">
    <source>
        <dbReference type="ARBA" id="ARBA00022692"/>
    </source>
</evidence>
<dbReference type="GO" id="GO:0005886">
    <property type="term" value="C:plasma membrane"/>
    <property type="evidence" value="ECO:0007669"/>
    <property type="project" value="InterPro"/>
</dbReference>
<dbReference type="OrthoDB" id="5288149at2"/>
<dbReference type="Pfam" id="PF04357">
    <property type="entry name" value="TamB"/>
    <property type="match status" value="1"/>
</dbReference>
<evidence type="ECO:0000256" key="4">
    <source>
        <dbReference type="ARBA" id="ARBA00023136"/>
    </source>
</evidence>
<comment type="caution">
    <text evidence="8">The sequence shown here is derived from an EMBL/GenBank/DDBJ whole genome shotgun (WGS) entry which is preliminary data.</text>
</comment>
<evidence type="ECO:0000259" key="7">
    <source>
        <dbReference type="Pfam" id="PF04357"/>
    </source>
</evidence>
<dbReference type="EMBL" id="AFBQ01000195">
    <property type="protein sequence ID" value="EHY31247.1"/>
    <property type="molecule type" value="Genomic_DNA"/>
</dbReference>
<keyword evidence="5" id="KW-0175">Coiled coil</keyword>
<reference evidence="8 9" key="1">
    <citation type="submission" date="2011-11" db="EMBL/GenBank/DDBJ databases">
        <authorList>
            <person name="Weinstock G."/>
            <person name="Sodergren E."/>
            <person name="Clifton S."/>
            <person name="Fulton L."/>
            <person name="Fulton B."/>
            <person name="Courtney L."/>
            <person name="Fronick C."/>
            <person name="Harrison M."/>
            <person name="Strong C."/>
            <person name="Farmer C."/>
            <person name="Delahaunty K."/>
            <person name="Markovic C."/>
            <person name="Hall O."/>
            <person name="Minx P."/>
            <person name="Tomlinson C."/>
            <person name="Mitreva M."/>
            <person name="Hou S."/>
            <person name="Chen J."/>
            <person name="Wollam A."/>
            <person name="Pepin K.H."/>
            <person name="Johnson M."/>
            <person name="Bhonagiri V."/>
            <person name="Zhang X."/>
            <person name="Suruliraj S."/>
            <person name="Warren W."/>
            <person name="Chinwalla A."/>
            <person name="Mardis E.R."/>
            <person name="Wilson R.K."/>
        </authorList>
    </citation>
    <scope>NUCLEOTIDE SEQUENCE [LARGE SCALE GENOMIC DNA]</scope>
    <source>
        <strain evidence="8 9">YIT 11816</strain>
    </source>
</reference>
<dbReference type="STRING" id="762967.HMPREF9440_01392"/>
<protein>
    <recommendedName>
        <fullName evidence="7">Translocation and assembly module TamB C-terminal domain-containing protein</fullName>
    </recommendedName>
</protein>
<feature type="compositionally biased region" description="Low complexity" evidence="6">
    <location>
        <begin position="448"/>
        <end position="477"/>
    </location>
</feature>
<gene>
    <name evidence="8" type="ORF">HMPREF9440_01392</name>
</gene>
<keyword evidence="4" id="KW-0472">Membrane</keyword>
<evidence type="ECO:0000256" key="3">
    <source>
        <dbReference type="ARBA" id="ARBA00022989"/>
    </source>
</evidence>
<accession>H3KF75</accession>
<keyword evidence="3" id="KW-1133">Transmembrane helix</keyword>
<evidence type="ECO:0000313" key="8">
    <source>
        <dbReference type="EMBL" id="EHY31247.1"/>
    </source>
</evidence>
<dbReference type="GO" id="GO:0009306">
    <property type="term" value="P:protein secretion"/>
    <property type="evidence" value="ECO:0007669"/>
    <property type="project" value="InterPro"/>
</dbReference>
<feature type="domain" description="Translocation and assembly module TamB C-terminal" evidence="7">
    <location>
        <begin position="1160"/>
        <end position="1511"/>
    </location>
</feature>
<keyword evidence="2" id="KW-0812">Transmembrane</keyword>
<evidence type="ECO:0000256" key="5">
    <source>
        <dbReference type="SAM" id="Coils"/>
    </source>
</evidence>
<dbReference type="RefSeq" id="WP_008542319.1">
    <property type="nucleotide sequence ID" value="NZ_JH604964.1"/>
</dbReference>
<proteinExistence type="predicted"/>
<dbReference type="HOGENOM" id="CLU_002338_0_1_4"/>
<name>H3KF75_9BURK</name>
<dbReference type="PATRIC" id="fig|762967.3.peg.1096"/>
<evidence type="ECO:0000313" key="9">
    <source>
        <dbReference type="Proteomes" id="UP000004956"/>
    </source>
</evidence>
<sequence length="1512" mass="159469">MLRVIRWIVLTLLLLTVLLIAFVAWGLGTSSGLTTLARFGVGYVPGAALERVEGNLGDFTLIDAAYEMEGVTVKVGRARLAVDLGALWNNRLIIEAVEVADADVAVDTAKLPASEPAADDASATAVAMPEGWAATLNALTLTNIRASVDGTDVRLGSFTTGADFRGNDLTVLPTTLAELALLLPPAAPVEAAPVPEAPKTLKWRRPGEDEAGARVDPATLPPLVDMPALRAVFEKPLLASLPEVTIPLGVKAESIDVAQVVVRQRVEGASGDSAEAEPATLVNLQAAAIEDLRVTTDPEVSIGSLKLETPEGAVTLSGGWTLHDDWKGKVDFKADLREAAFARVGVRMEDLSLRAMTREEQTALALGDASKLSGGVGTEPVGLEATLEGSLAGRLALNLAMTGGADAHVLLEAVPGEPGLPFLIDAELPRAALRIPAQTAPTAQSDQTAQAESKAAAAAEASESAESTEPAEPAQAALSTPTENTPTEKSSESSDAPQTSAQEDGGAALENLRIRFEGRADDWKGALTASVRASLPGTLATPVAAGIEGAFSGSLAGAKIERFDAVLPEGRIKLNLDAAWGQQLDATGRFETDKIDLKPYVPQVPSAFAAGFDFKVRLRSNGHWRVGVEGLNVESELQGAPVKVAGDVAMSSRGWAALSGVELRLGRNVVSVNGVLRGLQAVDLEAKLNVPGLENTLPGLAGKASGHLALRGPTLRPEVDADIRAEGIRYGNVSIGNIQVKGDVHPRTKASINLKDQEALRRAVEAFEKLDAVTQFERAFSAAEMEGTIRIALSNLQVESEAAAAPAADAAADTNANTDAAKVGEADAALRKAEADAEKLRAEADAAEDGADAADDETAPLVAYDSIVLATSGRESAHTITLTVKGRPVSLDMAWSGALDRNTFAWKGMFEKGVITTPAGDWTLREPSAMRFDPAKTELAWDPSAWTHAHALVTFPETVRLGTKGVLKVRLEELNLEVLQPYLKRRERLSGHVKGEFKADWDIDKNVIPNADWAFDADGLAYSTRVDGVRLPVTLEALRLTGTVRPEHAVLGWTVKPEGTGGVEGNLTIEDPAGERRMKGRVVVSDMTPVLLKPLLSKGERAEGVFAADLTAGGTLEAPRIWGDLTLKGVELDAGFVPFEMNPSEIALRFEGDRSTLTGRISTAEGDLILDGRASWPTAEDWTASVHAAMAEDAKDGKGGKGKLRITLPPMIDLDLLPDVRASADKNAVILLGRVDVPRARVTVEELPASTVDVSKDEVVLDENLKPVKEASAPFPLKSRIAVGIGDDVRMDAFGLQARLTGELFVLQDERGLGLNGQIKVPGGRFHAYGQDLIVRDGSIVFGGDPTNPNFRIEAIRNPDVTEDGVTVGVRVTGTAASPKVELFSDPTKPQQEMLSYLLRGQGLEGGSGEDNSAMTSMLVGLGAATGGQVLGKIGDVVGIEDLGVDTTGVGDSAQVVVSGYILPGLQLKYGIGIFDSLATLTLRYRLMPRLYLEAVSGVSQALDLLYRFEFD</sequence>
<keyword evidence="9" id="KW-1185">Reference proteome</keyword>
<evidence type="ECO:0000256" key="1">
    <source>
        <dbReference type="ARBA" id="ARBA00004167"/>
    </source>
</evidence>
<feature type="region of interest" description="Disordered" evidence="6">
    <location>
        <begin position="438"/>
        <end position="507"/>
    </location>
</feature>
<dbReference type="InterPro" id="IPR007452">
    <property type="entry name" value="TamB_C"/>
</dbReference>
<dbReference type="Proteomes" id="UP000004956">
    <property type="component" value="Unassembled WGS sequence"/>
</dbReference>
<dbReference type="PANTHER" id="PTHR36985">
    <property type="entry name" value="TRANSLOCATION AND ASSEMBLY MODULE SUBUNIT TAMB"/>
    <property type="match status" value="1"/>
</dbReference>
<organism evidence="8 9">
    <name type="scientific">Sutterella parvirubra YIT 11816</name>
    <dbReference type="NCBI Taxonomy" id="762967"/>
    <lineage>
        <taxon>Bacteria</taxon>
        <taxon>Pseudomonadati</taxon>
        <taxon>Pseudomonadota</taxon>
        <taxon>Betaproteobacteria</taxon>
        <taxon>Burkholderiales</taxon>
        <taxon>Sutterellaceae</taxon>
        <taxon>Sutterella</taxon>
    </lineage>
</organism>
<dbReference type="GO" id="GO:0097347">
    <property type="term" value="C:TAM protein secretion complex"/>
    <property type="evidence" value="ECO:0007669"/>
    <property type="project" value="TreeGrafter"/>
</dbReference>
<comment type="subcellular location">
    <subcellularLocation>
        <location evidence="1">Membrane</location>
        <topology evidence="1">Single-pass membrane protein</topology>
    </subcellularLocation>
</comment>
<feature type="coiled-coil region" evidence="5">
    <location>
        <begin position="823"/>
        <end position="857"/>
    </location>
</feature>
<dbReference type="PANTHER" id="PTHR36985:SF1">
    <property type="entry name" value="TRANSLOCATION AND ASSEMBLY MODULE SUBUNIT TAMB"/>
    <property type="match status" value="1"/>
</dbReference>